<dbReference type="Proteomes" id="UP001500604">
    <property type="component" value="Unassembled WGS sequence"/>
</dbReference>
<dbReference type="RefSeq" id="WP_345197735.1">
    <property type="nucleotide sequence ID" value="NZ_BAABFL010000450.1"/>
</dbReference>
<sequence>MLAQGGSSLDCNGGTNTKVRIVVLDGWIANKPAGVYTGTLYLTVEPG</sequence>
<gene>
    <name evidence="1" type="ORF">GCM10023116_36550</name>
</gene>
<proteinExistence type="predicted"/>
<keyword evidence="2" id="KW-1185">Reference proteome</keyword>
<protein>
    <submittedName>
        <fullName evidence="1">Uncharacterized protein</fullName>
    </submittedName>
</protein>
<organism evidence="1 2">
    <name type="scientific">Kistimonas scapharcae</name>
    <dbReference type="NCBI Taxonomy" id="1036133"/>
    <lineage>
        <taxon>Bacteria</taxon>
        <taxon>Pseudomonadati</taxon>
        <taxon>Pseudomonadota</taxon>
        <taxon>Gammaproteobacteria</taxon>
        <taxon>Oceanospirillales</taxon>
        <taxon>Endozoicomonadaceae</taxon>
        <taxon>Kistimonas</taxon>
    </lineage>
</organism>
<evidence type="ECO:0000313" key="1">
    <source>
        <dbReference type="EMBL" id="GAA4651371.1"/>
    </source>
</evidence>
<dbReference type="EMBL" id="BAABFL010000450">
    <property type="protein sequence ID" value="GAA4651371.1"/>
    <property type="molecule type" value="Genomic_DNA"/>
</dbReference>
<name>A0ABP8V651_9GAMM</name>
<comment type="caution">
    <text evidence="1">The sequence shown here is derived from an EMBL/GenBank/DDBJ whole genome shotgun (WGS) entry which is preliminary data.</text>
</comment>
<reference evidence="2" key="1">
    <citation type="journal article" date="2019" name="Int. J. Syst. Evol. Microbiol.">
        <title>The Global Catalogue of Microorganisms (GCM) 10K type strain sequencing project: providing services to taxonomists for standard genome sequencing and annotation.</title>
        <authorList>
            <consortium name="The Broad Institute Genomics Platform"/>
            <consortium name="The Broad Institute Genome Sequencing Center for Infectious Disease"/>
            <person name="Wu L."/>
            <person name="Ma J."/>
        </authorList>
    </citation>
    <scope>NUCLEOTIDE SEQUENCE [LARGE SCALE GENOMIC DNA]</scope>
    <source>
        <strain evidence="2">JCM 17805</strain>
    </source>
</reference>
<accession>A0ABP8V651</accession>
<evidence type="ECO:0000313" key="2">
    <source>
        <dbReference type="Proteomes" id="UP001500604"/>
    </source>
</evidence>